<keyword evidence="2 7" id="KW-0645">Protease</keyword>
<evidence type="ECO:0000256" key="1">
    <source>
        <dbReference type="ARBA" id="ARBA00011073"/>
    </source>
</evidence>
<feature type="domain" description="Peptidase S8/S53" evidence="8">
    <location>
        <begin position="161"/>
        <end position="424"/>
    </location>
</feature>
<evidence type="ECO:0000256" key="7">
    <source>
        <dbReference type="PROSITE-ProRule" id="PRU01240"/>
    </source>
</evidence>
<proteinExistence type="inferred from homology"/>
<dbReference type="InterPro" id="IPR015500">
    <property type="entry name" value="Peptidase_S8_subtilisin-rel"/>
</dbReference>
<dbReference type="PANTHER" id="PTHR43806">
    <property type="entry name" value="PEPTIDASE S8"/>
    <property type="match status" value="1"/>
</dbReference>
<dbReference type="Pfam" id="PF00082">
    <property type="entry name" value="Peptidase_S8"/>
    <property type="match status" value="1"/>
</dbReference>
<dbReference type="OrthoDB" id="68217at2759"/>
<dbReference type="PANTHER" id="PTHR43806:SF67">
    <property type="entry name" value="EGF-LIKE DOMAIN-CONTAINING PROTEIN"/>
    <property type="match status" value="1"/>
</dbReference>
<accession>A0A024TR66</accession>
<dbReference type="STRING" id="157072.A0A024TR66"/>
<dbReference type="SUPFAM" id="SSF52743">
    <property type="entry name" value="Subtilisin-like"/>
    <property type="match status" value="1"/>
</dbReference>
<feature type="active site" description="Charge relay system" evidence="7">
    <location>
        <position position="385"/>
    </location>
</feature>
<dbReference type="AlphaFoldDB" id="A0A024TR66"/>
<dbReference type="EC" id="3.4.21.62" evidence="6"/>
<dbReference type="GO" id="GO:0006508">
    <property type="term" value="P:proteolysis"/>
    <property type="evidence" value="ECO:0007669"/>
    <property type="project" value="UniProtKB-KW"/>
</dbReference>
<dbReference type="eggNOG" id="KOG1153">
    <property type="taxonomic scope" value="Eukaryota"/>
</dbReference>
<evidence type="ECO:0000259" key="8">
    <source>
        <dbReference type="Pfam" id="PF00082"/>
    </source>
</evidence>
<dbReference type="PRINTS" id="PR00723">
    <property type="entry name" value="SUBTILISIN"/>
</dbReference>
<comment type="similarity">
    <text evidence="1 7">Belongs to the peptidase S8 family.</text>
</comment>
<evidence type="ECO:0000256" key="3">
    <source>
        <dbReference type="ARBA" id="ARBA00022801"/>
    </source>
</evidence>
<comment type="catalytic activity">
    <reaction evidence="5">
        <text>Hydrolysis of proteins with broad specificity for peptide bonds, and a preference for a large uncharged residue in P1. Hydrolyzes peptide amides.</text>
        <dbReference type="EC" id="3.4.21.62"/>
    </reaction>
</comment>
<dbReference type="InterPro" id="IPR050131">
    <property type="entry name" value="Peptidase_S8_subtilisin-like"/>
</dbReference>
<feature type="active site" description="Charge relay system" evidence="7">
    <location>
        <position position="170"/>
    </location>
</feature>
<dbReference type="InterPro" id="IPR000209">
    <property type="entry name" value="Peptidase_S8/S53_dom"/>
</dbReference>
<feature type="active site" description="Charge relay system" evidence="7">
    <location>
        <position position="206"/>
    </location>
</feature>
<evidence type="ECO:0000256" key="4">
    <source>
        <dbReference type="ARBA" id="ARBA00022825"/>
    </source>
</evidence>
<dbReference type="VEuPathDB" id="FungiDB:H310_10231"/>
<dbReference type="EMBL" id="KI913976">
    <property type="protein sequence ID" value="ETV96508.1"/>
    <property type="molecule type" value="Genomic_DNA"/>
</dbReference>
<sequence>MNAALIVATAASVASAITINTRVLRHFETESTRSVDILVKLPLDVVSMEQGAAASTSPREFVHEFLQNASMANVAELQSVVGAGVTVKALPIGGAALISGATKMTLDVLTAASAVTYVDLNSNDYSIPEVLSGSNGRDAAAANEWGVEAVGAPEIWKYSTGKGAIVGSIDTGALHTHEAIKASWRSDLGWFDPYKKTAMPWDSQGHGSHTIGTMVGANGIGVAPGAQWIACMGLYEGYGTTEAMLTCAQFMLCPTKADGTGADCKKGPHVVNNSWAADSGYNPWMEDAVAAWKAAGIIPVFANGNAGPKCGSVGNPGGYKTVISVGAMGSYTNEKDKLAFFSSKGPQTTNGASSYVKPDVSAPGFYTRSVGIASNTEYVEMAGTSMAAPHVAGVVALIKSVDSTVSYDQVFKYLTATTDQKDLNTTEPKKWILSDNSKLLGAPNCGGTADASWPNNRFGHGRVNVGTILRDGKLNDSRRPTC</sequence>
<keyword evidence="4 7" id="KW-0720">Serine protease</keyword>
<evidence type="ECO:0000256" key="6">
    <source>
        <dbReference type="ARBA" id="ARBA00023619"/>
    </source>
</evidence>
<keyword evidence="3 7" id="KW-0378">Hydrolase</keyword>
<protein>
    <recommendedName>
        <fullName evidence="6">subtilisin</fullName>
        <ecNumber evidence="6">3.4.21.62</ecNumber>
    </recommendedName>
</protein>
<reference evidence="9" key="1">
    <citation type="submission" date="2013-12" db="EMBL/GenBank/DDBJ databases">
        <title>The Genome Sequence of Aphanomyces invadans NJM9701.</title>
        <authorList>
            <consortium name="The Broad Institute Genomics Platform"/>
            <person name="Russ C."/>
            <person name="Tyler B."/>
            <person name="van West P."/>
            <person name="Dieguez-Uribeondo J."/>
            <person name="Young S.K."/>
            <person name="Zeng Q."/>
            <person name="Gargeya S."/>
            <person name="Fitzgerald M."/>
            <person name="Abouelleil A."/>
            <person name="Alvarado L."/>
            <person name="Chapman S.B."/>
            <person name="Gainer-Dewar J."/>
            <person name="Goldberg J."/>
            <person name="Griggs A."/>
            <person name="Gujja S."/>
            <person name="Hansen M."/>
            <person name="Howarth C."/>
            <person name="Imamovic A."/>
            <person name="Ireland A."/>
            <person name="Larimer J."/>
            <person name="McCowan C."/>
            <person name="Murphy C."/>
            <person name="Pearson M."/>
            <person name="Poon T.W."/>
            <person name="Priest M."/>
            <person name="Roberts A."/>
            <person name="Saif S."/>
            <person name="Shea T."/>
            <person name="Sykes S."/>
            <person name="Wortman J."/>
            <person name="Nusbaum C."/>
            <person name="Birren B."/>
        </authorList>
    </citation>
    <scope>NUCLEOTIDE SEQUENCE [LARGE SCALE GENOMIC DNA]</scope>
    <source>
        <strain evidence="9">NJM9701</strain>
    </source>
</reference>
<organism evidence="9">
    <name type="scientific">Aphanomyces invadans</name>
    <dbReference type="NCBI Taxonomy" id="157072"/>
    <lineage>
        <taxon>Eukaryota</taxon>
        <taxon>Sar</taxon>
        <taxon>Stramenopiles</taxon>
        <taxon>Oomycota</taxon>
        <taxon>Saprolegniomycetes</taxon>
        <taxon>Saprolegniales</taxon>
        <taxon>Verrucalvaceae</taxon>
        <taxon>Aphanomyces</taxon>
    </lineage>
</organism>
<dbReference type="PROSITE" id="PS51892">
    <property type="entry name" value="SUBTILASE"/>
    <property type="match status" value="1"/>
</dbReference>
<dbReference type="InterPro" id="IPR023828">
    <property type="entry name" value="Peptidase_S8_Ser-AS"/>
</dbReference>
<evidence type="ECO:0000256" key="5">
    <source>
        <dbReference type="ARBA" id="ARBA00023529"/>
    </source>
</evidence>
<dbReference type="RefSeq" id="XP_008874771.1">
    <property type="nucleotide sequence ID" value="XM_008876549.1"/>
</dbReference>
<dbReference type="Gene3D" id="3.40.50.200">
    <property type="entry name" value="Peptidase S8/S53 domain"/>
    <property type="match status" value="1"/>
</dbReference>
<dbReference type="GeneID" id="20087281"/>
<gene>
    <name evidence="9" type="ORF">H310_10231</name>
</gene>
<evidence type="ECO:0000313" key="9">
    <source>
        <dbReference type="EMBL" id="ETV96508.1"/>
    </source>
</evidence>
<dbReference type="GO" id="GO:0004252">
    <property type="term" value="F:serine-type endopeptidase activity"/>
    <property type="evidence" value="ECO:0007669"/>
    <property type="project" value="UniProtKB-UniRule"/>
</dbReference>
<dbReference type="InterPro" id="IPR036852">
    <property type="entry name" value="Peptidase_S8/S53_dom_sf"/>
</dbReference>
<evidence type="ECO:0000256" key="2">
    <source>
        <dbReference type="ARBA" id="ARBA00022670"/>
    </source>
</evidence>
<dbReference type="PROSITE" id="PS00138">
    <property type="entry name" value="SUBTILASE_SER"/>
    <property type="match status" value="1"/>
</dbReference>
<name>A0A024TR66_9STRA</name>